<evidence type="ECO:0000256" key="7">
    <source>
        <dbReference type="SAM" id="Phobius"/>
    </source>
</evidence>
<dbReference type="Proteomes" id="UP000234950">
    <property type="component" value="Unassembled WGS sequence"/>
</dbReference>
<evidence type="ECO:0000256" key="3">
    <source>
        <dbReference type="ARBA" id="ARBA00022475"/>
    </source>
</evidence>
<reference evidence="9 10" key="1">
    <citation type="submission" date="2017-11" db="EMBL/GenBank/DDBJ databases">
        <title>Comparitive Functional Genomics of Dry Heat Resistant strains isolated from the Viking Spacecraft.</title>
        <authorList>
            <person name="Seuylemezian A."/>
            <person name="Cooper K."/>
            <person name="Vaishampayan P."/>
        </authorList>
    </citation>
    <scope>NUCLEOTIDE SEQUENCE [LARGE SCALE GENOMIC DNA]</scope>
    <source>
        <strain evidence="9 10">V32-6</strain>
    </source>
</reference>
<dbReference type="EMBL" id="PGVE01000058">
    <property type="protein sequence ID" value="PLS03354.1"/>
    <property type="molecule type" value="Genomic_DNA"/>
</dbReference>
<dbReference type="GO" id="GO:0005886">
    <property type="term" value="C:plasma membrane"/>
    <property type="evidence" value="ECO:0007669"/>
    <property type="project" value="UniProtKB-SubCell"/>
</dbReference>
<feature type="transmembrane region" description="Helical" evidence="7">
    <location>
        <begin position="35"/>
        <end position="51"/>
    </location>
</feature>
<dbReference type="Pfam" id="PF04239">
    <property type="entry name" value="DUF421"/>
    <property type="match status" value="1"/>
</dbReference>
<evidence type="ECO:0000259" key="8">
    <source>
        <dbReference type="Pfam" id="PF04239"/>
    </source>
</evidence>
<keyword evidence="6 7" id="KW-0472">Membrane</keyword>
<name>A0A2N5HCX1_9BACI</name>
<dbReference type="AlphaFoldDB" id="A0A2N5HCX1"/>
<keyword evidence="10" id="KW-1185">Reference proteome</keyword>
<dbReference type="PANTHER" id="PTHR34582">
    <property type="entry name" value="UPF0702 TRANSMEMBRANE PROTEIN YCAP"/>
    <property type="match status" value="1"/>
</dbReference>
<evidence type="ECO:0000256" key="6">
    <source>
        <dbReference type="ARBA" id="ARBA00023136"/>
    </source>
</evidence>
<proteinExistence type="inferred from homology"/>
<accession>A0A2N5HCX1</accession>
<dbReference type="Gene3D" id="3.30.240.20">
    <property type="entry name" value="bsu07140 like domains"/>
    <property type="match status" value="1"/>
</dbReference>
<evidence type="ECO:0000256" key="2">
    <source>
        <dbReference type="ARBA" id="ARBA00006448"/>
    </source>
</evidence>
<evidence type="ECO:0000256" key="4">
    <source>
        <dbReference type="ARBA" id="ARBA00022692"/>
    </source>
</evidence>
<dbReference type="RefSeq" id="WP_101648775.1">
    <property type="nucleotide sequence ID" value="NZ_PGVE01000058.1"/>
</dbReference>
<dbReference type="InterPro" id="IPR007353">
    <property type="entry name" value="DUF421"/>
</dbReference>
<comment type="caution">
    <text evidence="9">The sequence shown here is derived from an EMBL/GenBank/DDBJ whole genome shotgun (WGS) entry which is preliminary data.</text>
</comment>
<protein>
    <submittedName>
        <fullName evidence="9">DUF421 domain-containing protein</fullName>
    </submittedName>
</protein>
<feature type="domain" description="YetF C-terminal" evidence="8">
    <location>
        <begin position="77"/>
        <end position="146"/>
    </location>
</feature>
<dbReference type="InterPro" id="IPR023090">
    <property type="entry name" value="UPF0702_alpha/beta_dom_sf"/>
</dbReference>
<comment type="similarity">
    <text evidence="2">Belongs to the UPF0702 family.</text>
</comment>
<evidence type="ECO:0000313" key="10">
    <source>
        <dbReference type="Proteomes" id="UP000234950"/>
    </source>
</evidence>
<sequence length="196" mass="21771">MWSVFWQSLLFASVGTIILRLGGRKSISQMSVPQLAIIISLGTILGGQVSGKGIGKTILVAATFVGFLVVTEWITLHWNRAEKALKGQAIPVISDGKLLVDNLRRLRVTVDDLEKRLRMKGINRIEDVQVGTIESNGEFGYSLMPHARPVTMGDLEKMIKENFPQINNMPHSVNDNNIFKEVTTNSHSKDVPNQLH</sequence>
<feature type="transmembrane region" description="Helical" evidence="7">
    <location>
        <begin position="57"/>
        <end position="76"/>
    </location>
</feature>
<dbReference type="OrthoDB" id="1796697at2"/>
<keyword evidence="5 7" id="KW-1133">Transmembrane helix</keyword>
<feature type="transmembrane region" description="Helical" evidence="7">
    <location>
        <begin position="6"/>
        <end position="23"/>
    </location>
</feature>
<evidence type="ECO:0000256" key="5">
    <source>
        <dbReference type="ARBA" id="ARBA00022989"/>
    </source>
</evidence>
<evidence type="ECO:0000256" key="1">
    <source>
        <dbReference type="ARBA" id="ARBA00004651"/>
    </source>
</evidence>
<dbReference type="PANTHER" id="PTHR34582:SF2">
    <property type="entry name" value="UPF0702 TRANSMEMBRANE PROTEIN YDFR"/>
    <property type="match status" value="1"/>
</dbReference>
<keyword evidence="3" id="KW-1003">Cell membrane</keyword>
<organism evidence="9 10">
    <name type="scientific">Neobacillus cucumis</name>
    <dbReference type="NCBI Taxonomy" id="1740721"/>
    <lineage>
        <taxon>Bacteria</taxon>
        <taxon>Bacillati</taxon>
        <taxon>Bacillota</taxon>
        <taxon>Bacilli</taxon>
        <taxon>Bacillales</taxon>
        <taxon>Bacillaceae</taxon>
        <taxon>Neobacillus</taxon>
    </lineage>
</organism>
<comment type="subcellular location">
    <subcellularLocation>
        <location evidence="1">Cell membrane</location>
        <topology evidence="1">Multi-pass membrane protein</topology>
    </subcellularLocation>
</comment>
<gene>
    <name evidence="9" type="ORF">CVD27_15385</name>
</gene>
<evidence type="ECO:0000313" key="9">
    <source>
        <dbReference type="EMBL" id="PLS03354.1"/>
    </source>
</evidence>
<keyword evidence="4 7" id="KW-0812">Transmembrane</keyword>